<keyword evidence="2" id="KW-1185">Reference proteome</keyword>
<evidence type="ECO:0000313" key="1">
    <source>
        <dbReference type="EMBL" id="CEP61459.1"/>
    </source>
</evidence>
<reference evidence="1 2" key="1">
    <citation type="submission" date="2014-12" db="EMBL/GenBank/DDBJ databases">
        <authorList>
            <person name="Neuveglise Cecile"/>
        </authorList>
    </citation>
    <scope>NUCLEOTIDE SEQUENCE [LARGE SCALE GENOMIC DNA]</scope>
    <source>
        <strain evidence="1 2">CBS 12615</strain>
    </source>
</reference>
<dbReference type="STRING" id="1245769.A0A0C7N0H3"/>
<dbReference type="EMBL" id="LN736362">
    <property type="protein sequence ID" value="CEP61459.1"/>
    <property type="molecule type" value="Genomic_DNA"/>
</dbReference>
<dbReference type="Proteomes" id="UP000054304">
    <property type="component" value="Unassembled WGS sequence"/>
</dbReference>
<dbReference type="GeneID" id="34684883"/>
<name>A0A0C7N0H3_9SACH</name>
<dbReference type="OrthoDB" id="10265275at2759"/>
<dbReference type="AlphaFoldDB" id="A0A0C7N0H3"/>
<organism evidence="1 2">
    <name type="scientific">Lachancea lanzarotensis</name>
    <dbReference type="NCBI Taxonomy" id="1245769"/>
    <lineage>
        <taxon>Eukaryota</taxon>
        <taxon>Fungi</taxon>
        <taxon>Dikarya</taxon>
        <taxon>Ascomycota</taxon>
        <taxon>Saccharomycotina</taxon>
        <taxon>Saccharomycetes</taxon>
        <taxon>Saccharomycetales</taxon>
        <taxon>Saccharomycetaceae</taxon>
        <taxon>Lachancea</taxon>
    </lineage>
</organism>
<accession>A0A0C7N0H3</accession>
<protein>
    <submittedName>
        <fullName evidence="1">LALA0S03e03334g1_1</fullName>
    </submittedName>
</protein>
<sequence length="160" mass="19066">MREGPIVHVLEDAGTLNYKPFWLASNDKLEESILEIFSFGRVKDVPEELRCEFTDRMWTKLRVLTILELFCRYRTISFAEVQVECELESAFEVEQLAMRVGKWVDFQIDQVNREIQVLRCYEGRDVYNGEKQLRLVRDVDTRLTLLEDLTAWKKRLENEI</sequence>
<dbReference type="RefSeq" id="XP_022627693.1">
    <property type="nucleotide sequence ID" value="XM_022773195.1"/>
</dbReference>
<evidence type="ECO:0000313" key="2">
    <source>
        <dbReference type="Proteomes" id="UP000054304"/>
    </source>
</evidence>
<dbReference type="HOGENOM" id="CLU_138722_0_0_1"/>
<gene>
    <name evidence="1" type="ORF">LALA0_S03e03334g</name>
</gene>
<proteinExistence type="predicted"/>